<dbReference type="Proteomes" id="UP000239899">
    <property type="component" value="Unassembled WGS sequence"/>
</dbReference>
<gene>
    <name evidence="2" type="ORF">C2E21_0743</name>
</gene>
<keyword evidence="1" id="KW-0812">Transmembrane</keyword>
<protein>
    <submittedName>
        <fullName evidence="2">PTS beta-glucoside transporter subunit EIIBCA</fullName>
    </submittedName>
</protein>
<name>A0A2P6U3G2_CHLSO</name>
<keyword evidence="1" id="KW-0472">Membrane</keyword>
<feature type="transmembrane region" description="Helical" evidence="1">
    <location>
        <begin position="21"/>
        <end position="42"/>
    </location>
</feature>
<evidence type="ECO:0000256" key="1">
    <source>
        <dbReference type="SAM" id="Phobius"/>
    </source>
</evidence>
<keyword evidence="1" id="KW-1133">Transmembrane helix</keyword>
<proteinExistence type="predicted"/>
<feature type="transmembrane region" description="Helical" evidence="1">
    <location>
        <begin position="62"/>
        <end position="82"/>
    </location>
</feature>
<reference evidence="2 3" key="1">
    <citation type="journal article" date="2018" name="Plant J.">
        <title>Genome sequences of Chlorella sorokiniana UTEX 1602 and Micractinium conductrix SAG 241.80: implications to maltose excretion by a green alga.</title>
        <authorList>
            <person name="Arriola M.B."/>
            <person name="Velmurugan N."/>
            <person name="Zhang Y."/>
            <person name="Plunkett M.H."/>
            <person name="Hondzo H."/>
            <person name="Barney B.M."/>
        </authorList>
    </citation>
    <scope>NUCLEOTIDE SEQUENCE [LARGE SCALE GENOMIC DNA]</scope>
    <source>
        <strain evidence="3">UTEX 1602</strain>
    </source>
</reference>
<dbReference type="AlphaFoldDB" id="A0A2P6U3G2"/>
<organism evidence="2 3">
    <name type="scientific">Chlorella sorokiniana</name>
    <name type="common">Freshwater green alga</name>
    <dbReference type="NCBI Taxonomy" id="3076"/>
    <lineage>
        <taxon>Eukaryota</taxon>
        <taxon>Viridiplantae</taxon>
        <taxon>Chlorophyta</taxon>
        <taxon>core chlorophytes</taxon>
        <taxon>Trebouxiophyceae</taxon>
        <taxon>Chlorellales</taxon>
        <taxon>Chlorellaceae</taxon>
        <taxon>Chlorella clade</taxon>
        <taxon>Chlorella</taxon>
    </lineage>
</organism>
<evidence type="ECO:0000313" key="2">
    <source>
        <dbReference type="EMBL" id="PRW60854.1"/>
    </source>
</evidence>
<keyword evidence="3" id="KW-1185">Reference proteome</keyword>
<sequence length="143" mass="15396">MVLCFGCNYCYLQTIGLVHGIWPFIVDTIWWVFWLALAAALSAVLDGFDDAHLHGGVSRPRVAIACAFSWFNWGLFTAAVVLDGIDHFGSRGITVTLPNPVIARMADGRVVQASTIGMGYRLEGMVAPAAADELVVVQLDGKA</sequence>
<comment type="caution">
    <text evidence="2">The sequence shown here is derived from an EMBL/GenBank/DDBJ whole genome shotgun (WGS) entry which is preliminary data.</text>
</comment>
<evidence type="ECO:0000313" key="3">
    <source>
        <dbReference type="Proteomes" id="UP000239899"/>
    </source>
</evidence>
<dbReference type="EMBL" id="LHPG02000002">
    <property type="protein sequence ID" value="PRW60854.1"/>
    <property type="molecule type" value="Genomic_DNA"/>
</dbReference>
<accession>A0A2P6U3G2</accession>